<evidence type="ECO:0000256" key="6">
    <source>
        <dbReference type="ARBA" id="ARBA00023014"/>
    </source>
</evidence>
<dbReference type="SUPFAM" id="SSF102114">
    <property type="entry name" value="Radical SAM enzymes"/>
    <property type="match status" value="1"/>
</dbReference>
<evidence type="ECO:0000259" key="9">
    <source>
        <dbReference type="PROSITE" id="PS51918"/>
    </source>
</evidence>
<feature type="binding site" evidence="8">
    <location>
        <position position="80"/>
    </location>
    <ligand>
        <name>substrate</name>
    </ligand>
</feature>
<dbReference type="Proteomes" id="UP001492541">
    <property type="component" value="Chromosome"/>
</dbReference>
<keyword evidence="6 8" id="KW-0411">Iron-sulfur</keyword>
<dbReference type="PANTHER" id="PTHR42836:SF1">
    <property type="entry name" value="7-CARBOXY-7-DEAZAGUANINE SYNTHASE"/>
    <property type="match status" value="1"/>
</dbReference>
<evidence type="ECO:0000256" key="1">
    <source>
        <dbReference type="ARBA" id="ARBA00022485"/>
    </source>
</evidence>
<evidence type="ECO:0000256" key="3">
    <source>
        <dbReference type="ARBA" id="ARBA00022723"/>
    </source>
</evidence>
<keyword evidence="7 8" id="KW-0456">Lyase</keyword>
<feature type="domain" description="Radical SAM core" evidence="9">
    <location>
        <begin position="18"/>
        <end position="225"/>
    </location>
</feature>
<evidence type="ECO:0000256" key="2">
    <source>
        <dbReference type="ARBA" id="ARBA00022691"/>
    </source>
</evidence>
<comment type="subunit">
    <text evidence="8">Homodimer.</text>
</comment>
<keyword evidence="5 8" id="KW-0408">Iron</keyword>
<feature type="binding site" evidence="8">
    <location>
        <position position="38"/>
    </location>
    <ligand>
        <name>[4Fe-4S] cluster</name>
        <dbReference type="ChEBI" id="CHEBI:49883"/>
        <note>4Fe-4S-S-AdoMet</note>
    </ligand>
</feature>
<gene>
    <name evidence="8" type="primary">queE</name>
    <name evidence="10" type="ORF">LPQ35_02670</name>
</gene>
<comment type="catalytic activity">
    <reaction evidence="8">
        <text>6-carboxy-5,6,7,8-tetrahydropterin + H(+) = 7-carboxy-7-carbaguanine + NH4(+)</text>
        <dbReference type="Rhea" id="RHEA:27974"/>
        <dbReference type="ChEBI" id="CHEBI:15378"/>
        <dbReference type="ChEBI" id="CHEBI:28938"/>
        <dbReference type="ChEBI" id="CHEBI:61032"/>
        <dbReference type="ChEBI" id="CHEBI:61036"/>
        <dbReference type="EC" id="4.3.99.3"/>
    </reaction>
</comment>
<reference evidence="10 11" key="1">
    <citation type="submission" date="2021-11" db="EMBL/GenBank/DDBJ databases">
        <title>Whole genome of Geoglobus acetivorans.</title>
        <authorList>
            <person name="Liu D."/>
        </authorList>
    </citation>
    <scope>NUCLEOTIDE SEQUENCE [LARGE SCALE GENOMIC DNA]</scope>
    <source>
        <strain evidence="10 11">SBH6</strain>
    </source>
</reference>
<dbReference type="Pfam" id="PF04055">
    <property type="entry name" value="Radical_SAM"/>
    <property type="match status" value="1"/>
</dbReference>
<dbReference type="InterPro" id="IPR007197">
    <property type="entry name" value="rSAM"/>
</dbReference>
<evidence type="ECO:0000256" key="7">
    <source>
        <dbReference type="ARBA" id="ARBA00023239"/>
    </source>
</evidence>
<organism evidence="10 11">
    <name type="scientific">Geoglobus acetivorans</name>
    <dbReference type="NCBI Taxonomy" id="565033"/>
    <lineage>
        <taxon>Archaea</taxon>
        <taxon>Methanobacteriati</taxon>
        <taxon>Methanobacteriota</taxon>
        <taxon>Archaeoglobi</taxon>
        <taxon>Archaeoglobales</taxon>
        <taxon>Archaeoglobaceae</taxon>
        <taxon>Geoglobus</taxon>
    </lineage>
</organism>
<keyword evidence="1 8" id="KW-0004">4Fe-4S</keyword>
<proteinExistence type="inferred from homology"/>
<dbReference type="Gene3D" id="3.20.20.70">
    <property type="entry name" value="Aldolase class I"/>
    <property type="match status" value="1"/>
</dbReference>
<dbReference type="InterPro" id="IPR013785">
    <property type="entry name" value="Aldolase_TIM"/>
</dbReference>
<name>A0ABZ3H6K3_GEOAI</name>
<feature type="binding site" evidence="8">
    <location>
        <position position="35"/>
    </location>
    <ligand>
        <name>[4Fe-4S] cluster</name>
        <dbReference type="ChEBI" id="CHEBI:49883"/>
        <note>4Fe-4S-S-AdoMet</note>
    </ligand>
</feature>
<feature type="binding site" evidence="8">
    <location>
        <position position="31"/>
    </location>
    <ligand>
        <name>[4Fe-4S] cluster</name>
        <dbReference type="ChEBI" id="CHEBI:49883"/>
        <note>4Fe-4S-S-AdoMet</note>
    </ligand>
</feature>
<accession>A0ABZ3H6K3</accession>
<dbReference type="EMBL" id="CP087714">
    <property type="protein sequence ID" value="XAT64286.1"/>
    <property type="molecule type" value="Genomic_DNA"/>
</dbReference>
<dbReference type="EC" id="4.3.99.3" evidence="8"/>
<keyword evidence="4 8" id="KW-0460">Magnesium</keyword>
<dbReference type="PANTHER" id="PTHR42836">
    <property type="entry name" value="7-CARBOXY-7-DEAZAGUANINE SYNTHASE"/>
    <property type="match status" value="1"/>
</dbReference>
<feature type="binding site" evidence="8">
    <location>
        <begin position="37"/>
        <end position="39"/>
    </location>
    <ligand>
        <name>S-adenosyl-L-methionine</name>
        <dbReference type="ChEBI" id="CHEBI:59789"/>
    </ligand>
</feature>
<comment type="cofactor">
    <cofactor evidence="8">
        <name>S-adenosyl-L-methionine</name>
        <dbReference type="ChEBI" id="CHEBI:59789"/>
    </cofactor>
    <text evidence="8">Binds 1 S-adenosyl-L-methionine per subunit.</text>
</comment>
<dbReference type="InterPro" id="IPR058240">
    <property type="entry name" value="rSAM_sf"/>
</dbReference>
<evidence type="ECO:0000256" key="5">
    <source>
        <dbReference type="ARBA" id="ARBA00023004"/>
    </source>
</evidence>
<comment type="caution">
    <text evidence="8">Lacks conserved residue(s) required for the propagation of feature annotation.</text>
</comment>
<evidence type="ECO:0000313" key="10">
    <source>
        <dbReference type="EMBL" id="XAT64286.1"/>
    </source>
</evidence>
<comment type="cofactor">
    <cofactor evidence="8">
        <name>Mg(2+)</name>
        <dbReference type="ChEBI" id="CHEBI:18420"/>
    </cofactor>
</comment>
<dbReference type="PROSITE" id="PS51918">
    <property type="entry name" value="RADICAL_SAM"/>
    <property type="match status" value="1"/>
</dbReference>
<feature type="binding site" evidence="8">
    <location>
        <begin position="12"/>
        <end position="14"/>
    </location>
    <ligand>
        <name>substrate</name>
    </ligand>
</feature>
<dbReference type="PIRSF" id="PIRSF000370">
    <property type="entry name" value="QueE"/>
    <property type="match status" value="1"/>
</dbReference>
<feature type="binding site" evidence="8">
    <location>
        <position position="82"/>
    </location>
    <ligand>
        <name>S-adenosyl-L-methionine</name>
        <dbReference type="ChEBI" id="CHEBI:59789"/>
    </ligand>
</feature>
<sequence length="225" mass="25865">MRASISEIFYSIQGEGLFCGVRQLFIRFSGCNLDCHYCDTRYSEKCRDYANGRELENPVSLDYVQKVIDSAKSIHSVSFTGGEPLLHANFIAGLEKTRTFYLESNMSLPEKARKLKHLDIIAGDLKVREALKAGYEEVYENTVRSFRILRDSDERVTFAKIVLPERFDFEDVMARAQGISDYVRCFILQPVFGSDVRNVLKLQEKMLELADTRVIPQVHKYLGVR</sequence>
<feature type="binding site" evidence="8">
    <location>
        <position position="40"/>
    </location>
    <ligand>
        <name>Mg(2+)</name>
        <dbReference type="ChEBI" id="CHEBI:18420"/>
    </ligand>
</feature>
<keyword evidence="11" id="KW-1185">Reference proteome</keyword>
<dbReference type="CDD" id="cd01335">
    <property type="entry name" value="Radical_SAM"/>
    <property type="match status" value="1"/>
</dbReference>
<dbReference type="HAMAP" id="MF_00917">
    <property type="entry name" value="QueE"/>
    <property type="match status" value="1"/>
</dbReference>
<protein>
    <recommendedName>
        <fullName evidence="8">7-carboxy-7-deazaguanine synthase</fullName>
        <shortName evidence="8">CDG synthase</shortName>
        <ecNumber evidence="8">4.3.99.3</ecNumber>
    </recommendedName>
    <alternativeName>
        <fullName evidence="8">Archaeosine biosynthesis protein QueE</fullName>
    </alternativeName>
</protein>
<evidence type="ECO:0000256" key="4">
    <source>
        <dbReference type="ARBA" id="ARBA00022842"/>
    </source>
</evidence>
<evidence type="ECO:0000256" key="8">
    <source>
        <dbReference type="HAMAP-Rule" id="MF_00917"/>
    </source>
</evidence>
<dbReference type="GeneID" id="90448553"/>
<evidence type="ECO:0000313" key="11">
    <source>
        <dbReference type="Proteomes" id="UP001492541"/>
    </source>
</evidence>
<dbReference type="InterPro" id="IPR024924">
    <property type="entry name" value="7-CO-7-deazaguanine_synth-like"/>
</dbReference>
<keyword evidence="2 8" id="KW-0949">S-adenosyl-L-methionine</keyword>
<keyword evidence="3 8" id="KW-0479">Metal-binding</keyword>
<dbReference type="RefSeq" id="WP_193806146.1">
    <property type="nucleotide sequence ID" value="NZ_CP087714.1"/>
</dbReference>
<feature type="binding site" evidence="8">
    <location>
        <position position="27"/>
    </location>
    <ligand>
        <name>substrate</name>
    </ligand>
</feature>
<comment type="similarity">
    <text evidence="8">Belongs to the radical SAM superfamily. 7-carboxy-7-deazaguanine synthase family.</text>
</comment>
<dbReference type="SFLD" id="SFLDS00029">
    <property type="entry name" value="Radical_SAM"/>
    <property type="match status" value="1"/>
</dbReference>
<comment type="pathway">
    <text evidence="8">Purine metabolism; 7-cyano-7-deazaguanine biosynthesis.</text>
</comment>
<comment type="cofactor">
    <cofactor evidence="8">
        <name>[4Fe-4S] cluster</name>
        <dbReference type="ChEBI" id="CHEBI:49883"/>
    </cofactor>
    <text evidence="8">Binds 1 [4Fe-4S] cluster. The cluster is coordinated with 3 cysteines and an exchangeable S-adenosyl-L-methionine.</text>
</comment>
<comment type="function">
    <text evidence="8">Catalyzes the complex heterocyclic radical-mediated conversion of 6-carboxy-5,6,7,8-tetrahydropterin (CPH4) to 7-carboxy-7-deazaguanine (CDG), a step common to the biosynthetic pathways of all 7-deazapurine-containing compounds.</text>
</comment>